<proteinExistence type="predicted"/>
<organism evidence="1">
    <name type="scientific">Cladocopium goreaui</name>
    <dbReference type="NCBI Taxonomy" id="2562237"/>
    <lineage>
        <taxon>Eukaryota</taxon>
        <taxon>Sar</taxon>
        <taxon>Alveolata</taxon>
        <taxon>Dinophyceae</taxon>
        <taxon>Suessiales</taxon>
        <taxon>Symbiodiniaceae</taxon>
        <taxon>Cladocopium</taxon>
    </lineage>
</organism>
<reference evidence="1" key="1">
    <citation type="submission" date="2022-10" db="EMBL/GenBank/DDBJ databases">
        <authorList>
            <person name="Chen Y."/>
            <person name="Dougan E. K."/>
            <person name="Chan C."/>
            <person name="Rhodes N."/>
            <person name="Thang M."/>
        </authorList>
    </citation>
    <scope>NUCLEOTIDE SEQUENCE</scope>
</reference>
<dbReference type="AlphaFoldDB" id="A0A9P1DEY6"/>
<sequence length="109" mass="12167">MATIISQLPAIEIRLLSIDTAVDPTMNDPNAQKPDSYLIGKNPDGSYRTAKAKEYPSFLNKAFAHAIFVSIQKRTLSHGITNDEAYGRQLADMAIHTEYDAIKPDYQPR</sequence>
<dbReference type="Proteomes" id="UP001152797">
    <property type="component" value="Unassembled WGS sequence"/>
</dbReference>
<evidence type="ECO:0000313" key="2">
    <source>
        <dbReference type="EMBL" id="CAL4795071.1"/>
    </source>
</evidence>
<evidence type="ECO:0000313" key="3">
    <source>
        <dbReference type="Proteomes" id="UP001152797"/>
    </source>
</evidence>
<dbReference type="EMBL" id="CAMXCT010004113">
    <property type="protein sequence ID" value="CAI4007759.1"/>
    <property type="molecule type" value="Genomic_DNA"/>
</dbReference>
<keyword evidence="3" id="KW-1185">Reference proteome</keyword>
<accession>A0A9P1DEY6</accession>
<comment type="caution">
    <text evidence="1">The sequence shown here is derived from an EMBL/GenBank/DDBJ whole genome shotgun (WGS) entry which is preliminary data.</text>
</comment>
<evidence type="ECO:0000313" key="1">
    <source>
        <dbReference type="EMBL" id="CAI4007759.1"/>
    </source>
</evidence>
<protein>
    <submittedName>
        <fullName evidence="2">WYL domain-containing protein</fullName>
    </submittedName>
</protein>
<dbReference type="EMBL" id="CAMXCT030004113">
    <property type="protein sequence ID" value="CAL4795071.1"/>
    <property type="molecule type" value="Genomic_DNA"/>
</dbReference>
<name>A0A9P1DEY6_9DINO</name>
<dbReference type="EMBL" id="CAMXCT020004113">
    <property type="protein sequence ID" value="CAL1161134.1"/>
    <property type="molecule type" value="Genomic_DNA"/>
</dbReference>
<gene>
    <name evidence="1" type="ORF">C1SCF055_LOCUS33286</name>
</gene>
<reference evidence="2 3" key="2">
    <citation type="submission" date="2024-05" db="EMBL/GenBank/DDBJ databases">
        <authorList>
            <person name="Chen Y."/>
            <person name="Shah S."/>
            <person name="Dougan E. K."/>
            <person name="Thang M."/>
            <person name="Chan C."/>
        </authorList>
    </citation>
    <scope>NUCLEOTIDE SEQUENCE [LARGE SCALE GENOMIC DNA]</scope>
</reference>